<dbReference type="CDD" id="cd19695">
    <property type="entry name" value="bHLH_dnHLH_EMC_like"/>
    <property type="match status" value="1"/>
</dbReference>
<dbReference type="Proteomes" id="UP000015101">
    <property type="component" value="Unassembled WGS sequence"/>
</dbReference>
<dbReference type="EMBL" id="KB097639">
    <property type="protein sequence ID" value="ESN92638.1"/>
    <property type="molecule type" value="Genomic_DNA"/>
</dbReference>
<organism evidence="4 5">
    <name type="scientific">Helobdella robusta</name>
    <name type="common">Californian leech</name>
    <dbReference type="NCBI Taxonomy" id="6412"/>
    <lineage>
        <taxon>Eukaryota</taxon>
        <taxon>Metazoa</taxon>
        <taxon>Spiralia</taxon>
        <taxon>Lophotrochozoa</taxon>
        <taxon>Annelida</taxon>
        <taxon>Clitellata</taxon>
        <taxon>Hirudinea</taxon>
        <taxon>Rhynchobdellida</taxon>
        <taxon>Glossiphoniidae</taxon>
        <taxon>Helobdella</taxon>
    </lineage>
</organism>
<evidence type="ECO:0000313" key="3">
    <source>
        <dbReference type="EMBL" id="ESN92638.1"/>
    </source>
</evidence>
<evidence type="ECO:0000313" key="4">
    <source>
        <dbReference type="EnsemblMetazoa" id="HelroP164715"/>
    </source>
</evidence>
<dbReference type="GeneID" id="20200663"/>
<name>T1EVR3_HELRO</name>
<dbReference type="HOGENOM" id="CLU_1284537_0_0_1"/>
<feature type="region of interest" description="Disordered" evidence="1">
    <location>
        <begin position="1"/>
        <end position="106"/>
    </location>
</feature>
<feature type="compositionally biased region" description="Low complexity" evidence="1">
    <location>
        <begin position="46"/>
        <end position="100"/>
    </location>
</feature>
<feature type="compositionally biased region" description="Polar residues" evidence="1">
    <location>
        <begin position="33"/>
        <end position="45"/>
    </location>
</feature>
<dbReference type="RefSeq" id="XP_009028953.1">
    <property type="nucleotide sequence ID" value="XM_009030705.1"/>
</dbReference>
<sequence>MDNNSVKYETNNIRDSYNTSSNNNNNSVLDNNQITPNNKTSNKIDTPSNNINSTPKNNNNSSNYSPNNINKDLNVTPNNNNNNITANYINSPNNNTPNNNNDDDNQMSIYYTQLQNLLPQPQINNPQSRLQLLQNVIDYIADLEEMTSSSECTSDPKSYSESSATTPSLSGKLYPVSFTTATSSSSSSGYNKMASIVRNLNESFVVDSLVTFKMK</sequence>
<dbReference type="EMBL" id="AMQM01001781">
    <property type="status" value="NOT_ANNOTATED_CDS"/>
    <property type="molecule type" value="Genomic_DNA"/>
</dbReference>
<dbReference type="InParanoid" id="T1EVR3"/>
<dbReference type="InterPro" id="IPR011598">
    <property type="entry name" value="bHLH_dom"/>
</dbReference>
<dbReference type="AlphaFoldDB" id="T1EVR3"/>
<dbReference type="GO" id="GO:0046983">
    <property type="term" value="F:protein dimerization activity"/>
    <property type="evidence" value="ECO:0007669"/>
    <property type="project" value="InterPro"/>
</dbReference>
<reference evidence="3 5" key="2">
    <citation type="journal article" date="2013" name="Nature">
        <title>Insights into bilaterian evolution from three spiralian genomes.</title>
        <authorList>
            <person name="Simakov O."/>
            <person name="Marletaz F."/>
            <person name="Cho S.J."/>
            <person name="Edsinger-Gonzales E."/>
            <person name="Havlak P."/>
            <person name="Hellsten U."/>
            <person name="Kuo D.H."/>
            <person name="Larsson T."/>
            <person name="Lv J."/>
            <person name="Arendt D."/>
            <person name="Savage R."/>
            <person name="Osoegawa K."/>
            <person name="de Jong P."/>
            <person name="Grimwood J."/>
            <person name="Chapman J.A."/>
            <person name="Shapiro H."/>
            <person name="Aerts A."/>
            <person name="Otillar R.P."/>
            <person name="Terry A.Y."/>
            <person name="Boore J.L."/>
            <person name="Grigoriev I.V."/>
            <person name="Lindberg D.R."/>
            <person name="Seaver E.C."/>
            <person name="Weisblat D.A."/>
            <person name="Putnam N.H."/>
            <person name="Rokhsar D.S."/>
        </authorList>
    </citation>
    <scope>NUCLEOTIDE SEQUENCE</scope>
</reference>
<feature type="domain" description="BHLH" evidence="2">
    <location>
        <begin position="106"/>
        <end position="144"/>
    </location>
</feature>
<feature type="compositionally biased region" description="Low complexity" evidence="1">
    <location>
        <begin position="16"/>
        <end position="32"/>
    </location>
</feature>
<feature type="region of interest" description="Disordered" evidence="1">
    <location>
        <begin position="148"/>
        <end position="168"/>
    </location>
</feature>
<reference evidence="5" key="1">
    <citation type="submission" date="2012-12" db="EMBL/GenBank/DDBJ databases">
        <authorList>
            <person name="Hellsten U."/>
            <person name="Grimwood J."/>
            <person name="Chapman J.A."/>
            <person name="Shapiro H."/>
            <person name="Aerts A."/>
            <person name="Otillar R.P."/>
            <person name="Terry A.Y."/>
            <person name="Boore J.L."/>
            <person name="Simakov O."/>
            <person name="Marletaz F."/>
            <person name="Cho S.-J."/>
            <person name="Edsinger-Gonzales E."/>
            <person name="Havlak P."/>
            <person name="Kuo D.-H."/>
            <person name="Larsson T."/>
            <person name="Lv J."/>
            <person name="Arendt D."/>
            <person name="Savage R."/>
            <person name="Osoegawa K."/>
            <person name="de Jong P."/>
            <person name="Lindberg D.R."/>
            <person name="Seaver E.C."/>
            <person name="Weisblat D.A."/>
            <person name="Putnam N.H."/>
            <person name="Grigoriev I.V."/>
            <person name="Rokhsar D.S."/>
        </authorList>
    </citation>
    <scope>NUCLEOTIDE SEQUENCE</scope>
</reference>
<protein>
    <recommendedName>
        <fullName evidence="2">BHLH domain-containing protein</fullName>
    </recommendedName>
</protein>
<evidence type="ECO:0000313" key="5">
    <source>
        <dbReference type="Proteomes" id="UP000015101"/>
    </source>
</evidence>
<dbReference type="SUPFAM" id="SSF47459">
    <property type="entry name" value="HLH, helix-loop-helix DNA-binding domain"/>
    <property type="match status" value="1"/>
</dbReference>
<gene>
    <name evidence="4" type="primary">20200663</name>
    <name evidence="3" type="ORF">HELRODRAFT_164715</name>
</gene>
<evidence type="ECO:0000256" key="1">
    <source>
        <dbReference type="SAM" id="MobiDB-lite"/>
    </source>
</evidence>
<evidence type="ECO:0000259" key="2">
    <source>
        <dbReference type="Pfam" id="PF00010"/>
    </source>
</evidence>
<dbReference type="InterPro" id="IPR036638">
    <property type="entry name" value="HLH_DNA-bd_sf"/>
</dbReference>
<dbReference type="KEGG" id="hro:HELRODRAFT_164715"/>
<dbReference type="Gene3D" id="4.10.280.10">
    <property type="entry name" value="Helix-loop-helix DNA-binding domain"/>
    <property type="match status" value="1"/>
</dbReference>
<reference evidence="4" key="3">
    <citation type="submission" date="2015-06" db="UniProtKB">
        <authorList>
            <consortium name="EnsemblMetazoa"/>
        </authorList>
    </citation>
    <scope>IDENTIFICATION</scope>
</reference>
<accession>T1EVR3</accession>
<dbReference type="EnsemblMetazoa" id="HelroT164715">
    <property type="protein sequence ID" value="HelroP164715"/>
    <property type="gene ID" value="HelroG164715"/>
</dbReference>
<proteinExistence type="predicted"/>
<feature type="compositionally biased region" description="Polar residues" evidence="1">
    <location>
        <begin position="1"/>
        <end position="15"/>
    </location>
</feature>
<keyword evidence="5" id="KW-1185">Reference proteome</keyword>
<dbReference type="Pfam" id="PF00010">
    <property type="entry name" value="HLH"/>
    <property type="match status" value="1"/>
</dbReference>
<dbReference type="CTD" id="20200663"/>